<dbReference type="OMA" id="VAIPQGW"/>
<evidence type="ECO:0000256" key="6">
    <source>
        <dbReference type="ARBA" id="ARBA00023002"/>
    </source>
</evidence>
<comment type="similarity">
    <text evidence="2">Belongs to the prokaryotic molybdopterin-containing oxidoreductase family.</text>
</comment>
<evidence type="ECO:0000256" key="3">
    <source>
        <dbReference type="ARBA" id="ARBA00022505"/>
    </source>
</evidence>
<dbReference type="EMBL" id="WPOM01000039">
    <property type="protein sequence ID" value="MVN34158.1"/>
    <property type="molecule type" value="Genomic_DNA"/>
</dbReference>
<sequence length="851" mass="92699">MKTTDTHAGACEPEYFMRDGKLTRRTFIKGVGAITVASALGFGAQGTGAPEALADEAPAAAGEKAVHAVCTVNCTSRCHLRGTVRDGKLVRVEPGDMPGRPGYANACLRSMSYIQRLQDENARVMYPMRRTGERGSGEFERITWDEAIDAIAEKLNAVLAKDPQAASFYSFTGDLGKLSWEAPTRYAATVGATTWDIEGIMGDHGASMGMTMVFGTHRGAHDSRDYLNSKLLIVWGRNVADTHTSELRDYVAARKNGAKVIVIDPRQCSTAAMADEWIPLNPQTDPALALGMMNWIIGNDLHAKDKLVEESVAPYLIREDDGTYLRMVDGEVVATAAGTGKADEGSIGTAPAAQGEAGAGAGTYVIWDELTGAAVPAPDAASIKGGSVKPALTGSFTVDGVACRTAFDHLVDACAPYTLERTGEICGIDPDVVERLSREYIEAQPAGIRMGQGMQRVYHSYAPFRTVATLAMVAGYIGVPGGGASHAGGTATNKPVAGYTGPVYDFTDWSDTGKKANLVPSSKVYAAAVNHDPVPIDFLWIANSNFINMSPDSNRIINEVIPAIDFIVTVDPWWTWTAKYSDIVLPACTYWEHWDLVDRSPWAMFNQPAIEPMGESKSDVEIMSLLAKKTGVEDYWSKTDEEWIRQFVGTDHPAWDGLDWDRDVVEQGIFGRSDALYDPAIVYADGTGYKTDTGKFEFYTESLVAFDEEVPTWQPPCEDPREGELAAKYPLVYIQYHDRLNVHTQHILNPALEVVQDEPLLQMNPVDAEARGIAHGDVVRVLNDRGDMKIRAFLTEGIIPGTVATQSGWTPDYFIEGCYQNLTHHTICDAEEAYSMTNSAFYDVLVEVEKA</sequence>
<evidence type="ECO:0000313" key="11">
    <source>
        <dbReference type="EMBL" id="RDB68587.1"/>
    </source>
</evidence>
<evidence type="ECO:0000256" key="8">
    <source>
        <dbReference type="ARBA" id="ARBA00023014"/>
    </source>
</evidence>
<dbReference type="Gene3D" id="3.40.50.12440">
    <property type="match status" value="2"/>
</dbReference>
<dbReference type="InterPro" id="IPR050612">
    <property type="entry name" value="Prok_Mopterin_Oxidored"/>
</dbReference>
<dbReference type="EMBL" id="PPTY01000021">
    <property type="protein sequence ID" value="RDB83790.1"/>
    <property type="molecule type" value="Genomic_DNA"/>
</dbReference>
<reference evidence="15 16" key="2">
    <citation type="journal article" date="2018" name="Elife">
        <title>Discovery and characterization of a prevalent human gut bacterial enzyme sufficient for the inactivation of a family of plant toxins.</title>
        <authorList>
            <person name="Koppel N."/>
            <person name="Bisanz J.E."/>
            <person name="Pandelia M.E."/>
            <person name="Turnbaugh P.J."/>
            <person name="Balskus E.P."/>
        </authorList>
    </citation>
    <scope>NUCLEOTIDE SEQUENCE [LARGE SCALE GENOMIC DNA]</scope>
    <source>
        <strain evidence="13 16">16A</strain>
        <strain evidence="12 15">FAA1-1-60AUCSF</strain>
        <strain evidence="11 17">W1 BHI 6</strain>
    </source>
</reference>
<dbReference type="PROSITE" id="PS51318">
    <property type="entry name" value="TAT"/>
    <property type="match status" value="1"/>
</dbReference>
<keyword evidence="6" id="KW-0560">Oxidoreductase</keyword>
<dbReference type="Proteomes" id="UP000436429">
    <property type="component" value="Unassembled WGS sequence"/>
</dbReference>
<keyword evidence="5" id="KW-0732">Signal</keyword>
<evidence type="ECO:0000313" key="15">
    <source>
        <dbReference type="Proteomes" id="UP000253857"/>
    </source>
</evidence>
<evidence type="ECO:0000256" key="2">
    <source>
        <dbReference type="ARBA" id="ARBA00010312"/>
    </source>
</evidence>
<accession>A0A369N213</accession>
<reference evidence="10 19" key="4">
    <citation type="submission" date="2019-11" db="EMBL/GenBank/DDBJ databases">
        <title>Whole genome shotgun sequencing (WGS) data from Adlercreutzia equolifaciens ResAG-91, Eggerthella lenta MRI-F36, MRI-F37, MRI-F40, ResAG-49, ResAG-88, ResAG-121, ResAG-145, and Gordonibacter sp. ResAG-5, ResAG-26, ResAG-43, ResAG-50, ResAG-59.</title>
        <authorList>
            <person name="Stoll D.A."/>
            <person name="Danylec N."/>
            <person name="Franz C.M.A.P."/>
            <person name="Huch M."/>
        </authorList>
    </citation>
    <scope>NUCLEOTIDE SEQUENCE [LARGE SCALE GENOMIC DNA]</scope>
    <source>
        <strain evidence="10 19">ResAG-88</strain>
    </source>
</reference>
<proteinExistence type="inferred from homology"/>
<dbReference type="InterPro" id="IPR006655">
    <property type="entry name" value="Mopterin_OxRdtase_prok_CS"/>
</dbReference>
<dbReference type="AlphaFoldDB" id="A0A369N213"/>
<evidence type="ECO:0000313" key="18">
    <source>
        <dbReference type="Proteomes" id="UP000312594"/>
    </source>
</evidence>
<dbReference type="InterPro" id="IPR006311">
    <property type="entry name" value="TAT_signal"/>
</dbReference>
<reference evidence="14" key="3">
    <citation type="submission" date="2019-06" db="EMBL/GenBank/DDBJ databases">
        <authorList>
            <person name="Bisanz J.E."/>
            <person name="Turnbaugh P.J."/>
        </authorList>
    </citation>
    <scope>NUCLEOTIDE SEQUENCE</scope>
    <source>
        <strain evidence="14">SECO-MT75m2</strain>
    </source>
</reference>
<dbReference type="EMBL" id="PPTU01000019">
    <property type="protein sequence ID" value="RDB68587.1"/>
    <property type="molecule type" value="Genomic_DNA"/>
</dbReference>
<dbReference type="SUPFAM" id="SSF50692">
    <property type="entry name" value="ADC-like"/>
    <property type="match status" value="1"/>
</dbReference>
<organism evidence="12 15">
    <name type="scientific">Eggerthella lenta</name>
    <name type="common">Eubacterium lentum</name>
    <dbReference type="NCBI Taxonomy" id="84112"/>
    <lineage>
        <taxon>Bacteria</taxon>
        <taxon>Bacillati</taxon>
        <taxon>Actinomycetota</taxon>
        <taxon>Coriobacteriia</taxon>
        <taxon>Eggerthellales</taxon>
        <taxon>Eggerthellaceae</taxon>
        <taxon>Eggerthella</taxon>
    </lineage>
</organism>
<dbReference type="SMART" id="SM00926">
    <property type="entry name" value="Molybdop_Fe4S4"/>
    <property type="match status" value="1"/>
</dbReference>
<dbReference type="PROSITE" id="PS00932">
    <property type="entry name" value="MOLYBDOPTERIN_PROK_3"/>
    <property type="match status" value="1"/>
</dbReference>
<dbReference type="SUPFAM" id="SSF53706">
    <property type="entry name" value="Formate dehydrogenase/DMSO reductase, domains 1-3"/>
    <property type="match status" value="1"/>
</dbReference>
<dbReference type="GO" id="GO:0051536">
    <property type="term" value="F:iron-sulfur cluster binding"/>
    <property type="evidence" value="ECO:0007669"/>
    <property type="project" value="UniProtKB-KW"/>
</dbReference>
<protein>
    <submittedName>
        <fullName evidence="12">DMSO reductase</fullName>
    </submittedName>
    <submittedName>
        <fullName evidence="10">Molybdopterin-dependent oxidoreductase</fullName>
    </submittedName>
</protein>
<keyword evidence="7" id="KW-0408">Iron</keyword>
<evidence type="ECO:0000313" key="12">
    <source>
        <dbReference type="EMBL" id="RDB83790.1"/>
    </source>
</evidence>
<evidence type="ECO:0000313" key="13">
    <source>
        <dbReference type="EMBL" id="RDC40846.1"/>
    </source>
</evidence>
<dbReference type="PROSITE" id="PS51669">
    <property type="entry name" value="4FE4S_MOW_BIS_MGD"/>
    <property type="match status" value="1"/>
</dbReference>
<feature type="domain" description="4Fe-4S Mo/W bis-MGD-type" evidence="9">
    <location>
        <begin position="63"/>
        <end position="121"/>
    </location>
</feature>
<dbReference type="Pfam" id="PF01568">
    <property type="entry name" value="Molydop_binding"/>
    <property type="match status" value="1"/>
</dbReference>
<dbReference type="EMBL" id="VEVP01000007">
    <property type="protein sequence ID" value="TNU92885.1"/>
    <property type="molecule type" value="Genomic_DNA"/>
</dbReference>
<dbReference type="Gene3D" id="3.40.228.10">
    <property type="entry name" value="Dimethylsulfoxide Reductase, domain 2"/>
    <property type="match status" value="1"/>
</dbReference>
<dbReference type="EMBL" id="PPUQ01000002">
    <property type="protein sequence ID" value="RDC40846.1"/>
    <property type="molecule type" value="Genomic_DNA"/>
</dbReference>
<keyword evidence="3" id="KW-0500">Molybdenum</keyword>
<dbReference type="Pfam" id="PF04879">
    <property type="entry name" value="Molybdop_Fe4S4"/>
    <property type="match status" value="1"/>
</dbReference>
<evidence type="ECO:0000313" key="14">
    <source>
        <dbReference type="EMBL" id="TNU92885.1"/>
    </source>
</evidence>
<dbReference type="RefSeq" id="WP_015759850.1">
    <property type="nucleotide sequence ID" value="NZ_AP031442.1"/>
</dbReference>
<dbReference type="GO" id="GO:0046872">
    <property type="term" value="F:metal ion binding"/>
    <property type="evidence" value="ECO:0007669"/>
    <property type="project" value="UniProtKB-KW"/>
</dbReference>
<dbReference type="Proteomes" id="UP000312594">
    <property type="component" value="Unassembled WGS sequence"/>
</dbReference>
<dbReference type="InterPro" id="IPR006656">
    <property type="entry name" value="Mopterin_OxRdtase"/>
</dbReference>
<name>A0A369N213_EGGLN</name>
<dbReference type="Proteomes" id="UP000253857">
    <property type="component" value="Unassembled WGS sequence"/>
</dbReference>
<dbReference type="GO" id="GO:0016491">
    <property type="term" value="F:oxidoreductase activity"/>
    <property type="evidence" value="ECO:0007669"/>
    <property type="project" value="UniProtKB-KW"/>
</dbReference>
<keyword evidence="4" id="KW-0479">Metal-binding</keyword>
<evidence type="ECO:0000313" key="17">
    <source>
        <dbReference type="Proteomes" id="UP000253970"/>
    </source>
</evidence>
<dbReference type="InterPro" id="IPR009010">
    <property type="entry name" value="Asp_de-COase-like_dom_sf"/>
</dbReference>
<gene>
    <name evidence="13" type="ORF">C1853_01750</name>
    <name evidence="12" type="ORF">C1871_10965</name>
    <name evidence="11" type="ORF">C1875_11510</name>
    <name evidence="14" type="ORF">FIC87_04420</name>
    <name evidence="10" type="ORF">GO726_13435</name>
</gene>
<dbReference type="Pfam" id="PF00384">
    <property type="entry name" value="Molybdopterin"/>
    <property type="match status" value="1"/>
</dbReference>
<evidence type="ECO:0000313" key="19">
    <source>
        <dbReference type="Proteomes" id="UP000436429"/>
    </source>
</evidence>
<evidence type="ECO:0000313" key="16">
    <source>
        <dbReference type="Proteomes" id="UP000253915"/>
    </source>
</evidence>
<dbReference type="PANTHER" id="PTHR43742">
    <property type="entry name" value="TRIMETHYLAMINE-N-OXIDE REDUCTASE"/>
    <property type="match status" value="1"/>
</dbReference>
<reference evidence="14 18" key="1">
    <citation type="journal article" date="2005" name="Appl. Environ. Microbiol.">
        <title>Intestinal bacterial communities that produce active estrogen-like compounds enterodiol and enterolactone in humans.</title>
        <authorList>
            <person name="Clavel T."/>
            <person name="Henderson G."/>
            <person name="Alpert C.A."/>
            <person name="Philippe C."/>
            <person name="Rigottier-Gois L."/>
            <person name="Dore J."/>
            <person name="Blaut M."/>
        </authorList>
    </citation>
    <scope>NUCLEOTIDE SEQUENCE [LARGE SCALE GENOMIC DNA]</scope>
    <source>
        <strain evidence="14 18">SECO-MT75m2</strain>
    </source>
</reference>
<dbReference type="InterPro" id="IPR006657">
    <property type="entry name" value="MoPterin_dinucl-bd_dom"/>
</dbReference>
<dbReference type="Gene3D" id="3.40.50.740">
    <property type="match status" value="1"/>
</dbReference>
<comment type="caution">
    <text evidence="12">The sequence shown here is derived from an EMBL/GenBank/DDBJ whole genome shotgun (WGS) entry which is preliminary data.</text>
</comment>
<evidence type="ECO:0000256" key="7">
    <source>
        <dbReference type="ARBA" id="ARBA00023004"/>
    </source>
</evidence>
<evidence type="ECO:0000256" key="1">
    <source>
        <dbReference type="ARBA" id="ARBA00001942"/>
    </source>
</evidence>
<dbReference type="GO" id="GO:0043546">
    <property type="term" value="F:molybdopterin cofactor binding"/>
    <property type="evidence" value="ECO:0007669"/>
    <property type="project" value="InterPro"/>
</dbReference>
<dbReference type="Gene3D" id="2.40.40.20">
    <property type="match status" value="1"/>
</dbReference>
<dbReference type="PROSITE" id="PS00490">
    <property type="entry name" value="MOLYBDOPTERIN_PROK_2"/>
    <property type="match status" value="1"/>
</dbReference>
<dbReference type="Proteomes" id="UP000253970">
    <property type="component" value="Unassembled WGS sequence"/>
</dbReference>
<dbReference type="InterPro" id="IPR006963">
    <property type="entry name" value="Mopterin_OxRdtase_4Fe-4S_dom"/>
</dbReference>
<keyword evidence="8" id="KW-0411">Iron-sulfur</keyword>
<evidence type="ECO:0000259" key="9">
    <source>
        <dbReference type="PROSITE" id="PS51669"/>
    </source>
</evidence>
<evidence type="ECO:0000313" key="10">
    <source>
        <dbReference type="EMBL" id="MVN34158.1"/>
    </source>
</evidence>
<dbReference type="PANTHER" id="PTHR43742:SF6">
    <property type="entry name" value="OXIDOREDUCTASE YYAE-RELATED"/>
    <property type="match status" value="1"/>
</dbReference>
<evidence type="ECO:0000256" key="5">
    <source>
        <dbReference type="ARBA" id="ARBA00022729"/>
    </source>
</evidence>
<comment type="cofactor">
    <cofactor evidence="1">
        <name>Mo-bis(molybdopterin guanine dinucleotide)</name>
        <dbReference type="ChEBI" id="CHEBI:60539"/>
    </cofactor>
</comment>
<dbReference type="Proteomes" id="UP000253915">
    <property type="component" value="Unassembled WGS sequence"/>
</dbReference>
<evidence type="ECO:0000256" key="4">
    <source>
        <dbReference type="ARBA" id="ARBA00022723"/>
    </source>
</evidence>